<name>A0ACB8R881_9AGAM</name>
<evidence type="ECO:0000313" key="2">
    <source>
        <dbReference type="Proteomes" id="UP000814033"/>
    </source>
</evidence>
<gene>
    <name evidence="1" type="ORF">FA95DRAFT_1566528</name>
</gene>
<comment type="caution">
    <text evidence="1">The sequence shown here is derived from an EMBL/GenBank/DDBJ whole genome shotgun (WGS) entry which is preliminary data.</text>
</comment>
<reference evidence="1" key="2">
    <citation type="journal article" date="2022" name="New Phytol.">
        <title>Evolutionary transition to the ectomycorrhizal habit in the genomes of a hyperdiverse lineage of mushroom-forming fungi.</title>
        <authorList>
            <person name="Looney B."/>
            <person name="Miyauchi S."/>
            <person name="Morin E."/>
            <person name="Drula E."/>
            <person name="Courty P.E."/>
            <person name="Kohler A."/>
            <person name="Kuo A."/>
            <person name="LaButti K."/>
            <person name="Pangilinan J."/>
            <person name="Lipzen A."/>
            <person name="Riley R."/>
            <person name="Andreopoulos W."/>
            <person name="He G."/>
            <person name="Johnson J."/>
            <person name="Nolan M."/>
            <person name="Tritt A."/>
            <person name="Barry K.W."/>
            <person name="Grigoriev I.V."/>
            <person name="Nagy L.G."/>
            <person name="Hibbett D."/>
            <person name="Henrissat B."/>
            <person name="Matheny P.B."/>
            <person name="Labbe J."/>
            <person name="Martin F.M."/>
        </authorList>
    </citation>
    <scope>NUCLEOTIDE SEQUENCE</scope>
    <source>
        <strain evidence="1">FP105234-sp</strain>
    </source>
</reference>
<protein>
    <submittedName>
        <fullName evidence="1">Uncharacterized protein</fullName>
    </submittedName>
</protein>
<dbReference type="EMBL" id="MU276209">
    <property type="protein sequence ID" value="KAI0040289.1"/>
    <property type="molecule type" value="Genomic_DNA"/>
</dbReference>
<dbReference type="Proteomes" id="UP000814033">
    <property type="component" value="Unassembled WGS sequence"/>
</dbReference>
<reference evidence="1" key="1">
    <citation type="submission" date="2021-02" db="EMBL/GenBank/DDBJ databases">
        <authorList>
            <consortium name="DOE Joint Genome Institute"/>
            <person name="Ahrendt S."/>
            <person name="Looney B.P."/>
            <person name="Miyauchi S."/>
            <person name="Morin E."/>
            <person name="Drula E."/>
            <person name="Courty P.E."/>
            <person name="Chicoki N."/>
            <person name="Fauchery L."/>
            <person name="Kohler A."/>
            <person name="Kuo A."/>
            <person name="Labutti K."/>
            <person name="Pangilinan J."/>
            <person name="Lipzen A."/>
            <person name="Riley R."/>
            <person name="Andreopoulos W."/>
            <person name="He G."/>
            <person name="Johnson J."/>
            <person name="Barry K.W."/>
            <person name="Grigoriev I.V."/>
            <person name="Nagy L."/>
            <person name="Hibbett D."/>
            <person name="Henrissat B."/>
            <person name="Matheny P.B."/>
            <person name="Labbe J."/>
            <person name="Martin F."/>
        </authorList>
    </citation>
    <scope>NUCLEOTIDE SEQUENCE</scope>
    <source>
        <strain evidence="1">FP105234-sp</strain>
    </source>
</reference>
<keyword evidence="2" id="KW-1185">Reference proteome</keyword>
<evidence type="ECO:0000313" key="1">
    <source>
        <dbReference type="EMBL" id="KAI0040289.1"/>
    </source>
</evidence>
<sequence>MTLLLLRFASKSSWPAVRFPHSLRVPRLPRMISTPPAASTSQIVTIPHLPELYDPNFLDALLPPTPREVAAADDWEVLADDAQAAAKNELIEALKATQRHTFTENASPAYSSTESSTLNAFYAIKPYAGHSDIHETLSMAWAEDPTLTLKIIWNVRSIHDGKGDKEAFYRAWGWLYQHHPRTAIANLHQLVTPVCKRRGKNGYSMPHGYWKDLLNLLALVTLNQLHAGAPTTAPYLHTPGSRWDPADPRRYQGKSKRDPVVVHQLLVETRLKEPHFKALYIAVARLFAEQLAADCGLLREAELLPEDSAERKSIIRRLTLLGKWAPSPGNSHDRVTNISTAVCLLLRKYGILDPLALPINLSAPLPSFESHVLRSYYQRWVLKPLRAATCLPEPLMSAKRWNEVVYRRVPSVCMQNNSVHFFRHDPERFGKYLEDVESGKQSISGATLMPHELVFRAAKMAAKMHLADYEPTTAAELLAAKVLEVKATTARREQEVVEAQFATLISRLREAGKLDNALAICDVSGSMGYFGAGEPDQPIFPAIALSYILSQLARPPFNNAFITFSAIPEFVTLDPARGLVDNVHRMSTTHWTMNTDLHAVFVNLILPLAVQNNVPQSDMIKRLFIFSDMQFDEATSSSSHGSSAAKWETNHDEIVRAYAEAGYEVPEIVYWNLSKYSATTPVLAERAGVAMISGFSPAMLKVFMGDEEVEAEAESEDGTTTTRSQFNPVSVMKRALGVESFDGLVVLD</sequence>
<accession>A0ACB8R881</accession>
<proteinExistence type="predicted"/>
<organism evidence="1 2">
    <name type="scientific">Auriscalpium vulgare</name>
    <dbReference type="NCBI Taxonomy" id="40419"/>
    <lineage>
        <taxon>Eukaryota</taxon>
        <taxon>Fungi</taxon>
        <taxon>Dikarya</taxon>
        <taxon>Basidiomycota</taxon>
        <taxon>Agaricomycotina</taxon>
        <taxon>Agaricomycetes</taxon>
        <taxon>Russulales</taxon>
        <taxon>Auriscalpiaceae</taxon>
        <taxon>Auriscalpium</taxon>
    </lineage>
</organism>